<dbReference type="InterPro" id="IPR003710">
    <property type="entry name" value="ApbA"/>
</dbReference>
<dbReference type="PANTHER" id="PTHR21708">
    <property type="entry name" value="PROBABLE 2-DEHYDROPANTOATE 2-REDUCTASE"/>
    <property type="match status" value="1"/>
</dbReference>
<dbReference type="GO" id="GO:0015940">
    <property type="term" value="P:pantothenate biosynthetic process"/>
    <property type="evidence" value="ECO:0007669"/>
    <property type="project" value="InterPro"/>
</dbReference>
<evidence type="ECO:0000313" key="8">
    <source>
        <dbReference type="Proteomes" id="UP000007796"/>
    </source>
</evidence>
<dbReference type="STRING" id="655863.F0XJJ5"/>
<evidence type="ECO:0000313" key="7">
    <source>
        <dbReference type="EMBL" id="EFX02052.1"/>
    </source>
</evidence>
<keyword evidence="8" id="KW-1185">Reference proteome</keyword>
<dbReference type="InterPro" id="IPR051402">
    <property type="entry name" value="KPR-Related"/>
</dbReference>
<dbReference type="Gene3D" id="3.40.50.720">
    <property type="entry name" value="NAD(P)-binding Rossmann-like Domain"/>
    <property type="match status" value="1"/>
</dbReference>
<evidence type="ECO:0000256" key="4">
    <source>
        <dbReference type="RuleBase" id="RU362068"/>
    </source>
</evidence>
<proteinExistence type="inferred from homology"/>
<comment type="similarity">
    <text evidence="1 4">Belongs to the ketopantoate reductase family.</text>
</comment>
<dbReference type="Proteomes" id="UP000007796">
    <property type="component" value="Unassembled WGS sequence"/>
</dbReference>
<feature type="domain" description="Ketopantoate reductase N-terminal" evidence="5">
    <location>
        <begin position="5"/>
        <end position="158"/>
    </location>
</feature>
<dbReference type="InterPro" id="IPR013752">
    <property type="entry name" value="KPA_reductase"/>
</dbReference>
<evidence type="ECO:0000259" key="6">
    <source>
        <dbReference type="Pfam" id="PF08546"/>
    </source>
</evidence>
<dbReference type="EMBL" id="GL629782">
    <property type="protein sequence ID" value="EFX02052.1"/>
    <property type="molecule type" value="Genomic_DNA"/>
</dbReference>
<dbReference type="Pfam" id="PF02558">
    <property type="entry name" value="ApbA"/>
    <property type="match status" value="1"/>
</dbReference>
<dbReference type="FunCoup" id="F0XJJ5">
    <property type="interactions" value="24"/>
</dbReference>
<evidence type="ECO:0000256" key="1">
    <source>
        <dbReference type="ARBA" id="ARBA00007870"/>
    </source>
</evidence>
<keyword evidence="3 4" id="KW-0560">Oxidoreductase</keyword>
<dbReference type="InterPro" id="IPR036291">
    <property type="entry name" value="NAD(P)-bd_dom_sf"/>
</dbReference>
<dbReference type="EC" id="1.1.1.169" evidence="4"/>
<feature type="domain" description="Ketopantoate reductase C-terminal" evidence="6">
    <location>
        <begin position="190"/>
        <end position="314"/>
    </location>
</feature>
<dbReference type="SUPFAM" id="SSF48179">
    <property type="entry name" value="6-phosphogluconate dehydrogenase C-terminal domain-like"/>
    <property type="match status" value="1"/>
</dbReference>
<organism evidence="8">
    <name type="scientific">Grosmannia clavigera (strain kw1407 / UAMH 11150)</name>
    <name type="common">Blue stain fungus</name>
    <name type="synonym">Graphiocladiella clavigera</name>
    <dbReference type="NCBI Taxonomy" id="655863"/>
    <lineage>
        <taxon>Eukaryota</taxon>
        <taxon>Fungi</taxon>
        <taxon>Dikarya</taxon>
        <taxon>Ascomycota</taxon>
        <taxon>Pezizomycotina</taxon>
        <taxon>Sordariomycetes</taxon>
        <taxon>Sordariomycetidae</taxon>
        <taxon>Ophiostomatales</taxon>
        <taxon>Ophiostomataceae</taxon>
        <taxon>Leptographium</taxon>
    </lineage>
</organism>
<dbReference type="OrthoDB" id="3609at2759"/>
<dbReference type="SUPFAM" id="SSF51735">
    <property type="entry name" value="NAD(P)-binding Rossmann-fold domains"/>
    <property type="match status" value="1"/>
</dbReference>
<sequence length="321" mass="33946">MPLNVLIVGCGAVGTMCAFALHQSGEATVTALLRSNYDEVRESGLHIRSVDHGEVDSWRPHHIVKSIAEAKAHGPFDYVLVALKNLPDVYSIADMIAPVVTASRTAVVLVQNGIGIEAPVAAAFPDSTLLSAVSLIGAELDGREVLHNDSDELIVGVWGDAAQKAAGAASCKAFAAAYSRGAARCDVVDDMQWYRWRKLVWNASFNTVCALLDLDSGTVQDAAGSLDSLIRPAMREVVAVAAAAGFTLPDDVIEAAIASMPKAVRCRPSMQVDAVRGRPMEVEAILGNAVDAARDLAVPVPVLQTLCSLLRAKQWAILNKA</sequence>
<dbReference type="InParanoid" id="F0XJJ5"/>
<dbReference type="NCBIfam" id="TIGR00745">
    <property type="entry name" value="apbA_panE"/>
    <property type="match status" value="1"/>
</dbReference>
<dbReference type="AlphaFoldDB" id="F0XJJ5"/>
<reference evidence="7 8" key="1">
    <citation type="journal article" date="2011" name="Proc. Natl. Acad. Sci. U.S.A.">
        <title>Genome and transcriptome analyses of the mountain pine beetle-fungal symbiont Grosmannia clavigera, a lodgepole pine pathogen.</title>
        <authorList>
            <person name="DiGuistini S."/>
            <person name="Wang Y."/>
            <person name="Liao N.Y."/>
            <person name="Taylor G."/>
            <person name="Tanguay P."/>
            <person name="Feau N."/>
            <person name="Henrissat B."/>
            <person name="Chan S.K."/>
            <person name="Hesse-Orce U."/>
            <person name="Alamouti S.M."/>
            <person name="Tsui C.K.M."/>
            <person name="Docking R.T."/>
            <person name="Levasseur A."/>
            <person name="Haridas S."/>
            <person name="Robertson G."/>
            <person name="Birol I."/>
            <person name="Holt R.A."/>
            <person name="Marra M.A."/>
            <person name="Hamelin R.C."/>
            <person name="Hirst M."/>
            <person name="Jones S.J.M."/>
            <person name="Bohlmann J."/>
            <person name="Breuil C."/>
        </authorList>
    </citation>
    <scope>NUCLEOTIDE SEQUENCE [LARGE SCALE GENOMIC DNA]</scope>
    <source>
        <strain evidence="8">kw1407 / UAMH 11150</strain>
    </source>
</reference>
<protein>
    <recommendedName>
        <fullName evidence="4">2-dehydropantoate 2-reductase</fullName>
        <ecNumber evidence="4">1.1.1.169</ecNumber>
    </recommendedName>
    <alternativeName>
        <fullName evidence="4">Ketopantoate reductase</fullName>
    </alternativeName>
</protein>
<dbReference type="InterPro" id="IPR008927">
    <property type="entry name" value="6-PGluconate_DH-like_C_sf"/>
</dbReference>
<dbReference type="RefSeq" id="XP_014171534.1">
    <property type="nucleotide sequence ID" value="XM_014316059.1"/>
</dbReference>
<dbReference type="InterPro" id="IPR013332">
    <property type="entry name" value="KPR_N"/>
</dbReference>
<dbReference type="HOGENOM" id="CLU_031468_2_1_1"/>
<dbReference type="GeneID" id="25975054"/>
<dbReference type="FunFam" id="1.10.1040.10:FF:000017">
    <property type="entry name" value="2-dehydropantoate 2-reductase"/>
    <property type="match status" value="1"/>
</dbReference>
<dbReference type="InterPro" id="IPR013328">
    <property type="entry name" value="6PGD_dom2"/>
</dbReference>
<dbReference type="eggNOG" id="ENOG502RYJ0">
    <property type="taxonomic scope" value="Eukaryota"/>
</dbReference>
<evidence type="ECO:0000256" key="2">
    <source>
        <dbReference type="ARBA" id="ARBA00022857"/>
    </source>
</evidence>
<accession>F0XJJ5</accession>
<evidence type="ECO:0000259" key="5">
    <source>
        <dbReference type="Pfam" id="PF02558"/>
    </source>
</evidence>
<dbReference type="PANTHER" id="PTHR21708:SF30">
    <property type="entry name" value="2-DEHYDROPANTOATE 2-REDUCTASE-RELATED"/>
    <property type="match status" value="1"/>
</dbReference>
<dbReference type="Pfam" id="PF08546">
    <property type="entry name" value="ApbA_C"/>
    <property type="match status" value="1"/>
</dbReference>
<dbReference type="GO" id="GO:0008677">
    <property type="term" value="F:2-dehydropantoate 2-reductase activity"/>
    <property type="evidence" value="ECO:0007669"/>
    <property type="project" value="UniProtKB-EC"/>
</dbReference>
<dbReference type="GO" id="GO:0005737">
    <property type="term" value="C:cytoplasm"/>
    <property type="evidence" value="ECO:0007669"/>
    <property type="project" value="TreeGrafter"/>
</dbReference>
<dbReference type="Gene3D" id="1.10.1040.10">
    <property type="entry name" value="N-(1-d-carboxylethyl)-l-norvaline Dehydrogenase, domain 2"/>
    <property type="match status" value="1"/>
</dbReference>
<evidence type="ECO:0000256" key="3">
    <source>
        <dbReference type="ARBA" id="ARBA00023002"/>
    </source>
</evidence>
<gene>
    <name evidence="7" type="ORF">CMQ_2101</name>
</gene>
<keyword evidence="2 4" id="KW-0521">NADP</keyword>
<comment type="catalytic activity">
    <reaction evidence="4">
        <text>(R)-pantoate + NADP(+) = 2-dehydropantoate + NADPH + H(+)</text>
        <dbReference type="Rhea" id="RHEA:16233"/>
        <dbReference type="ChEBI" id="CHEBI:11561"/>
        <dbReference type="ChEBI" id="CHEBI:15378"/>
        <dbReference type="ChEBI" id="CHEBI:15980"/>
        <dbReference type="ChEBI" id="CHEBI:57783"/>
        <dbReference type="ChEBI" id="CHEBI:58349"/>
        <dbReference type="EC" id="1.1.1.169"/>
    </reaction>
</comment>
<comment type="function">
    <text evidence="4">Catalyzes the NADPH-dependent reduction of ketopantoate into pantoic acid.</text>
</comment>
<name>F0XJJ5_GROCL</name>